<keyword evidence="2" id="KW-1185">Reference proteome</keyword>
<organism evidence="2 3">
    <name type="scientific">Globodera rostochiensis</name>
    <name type="common">Golden nematode worm</name>
    <name type="synonym">Heterodera rostochiensis</name>
    <dbReference type="NCBI Taxonomy" id="31243"/>
    <lineage>
        <taxon>Eukaryota</taxon>
        <taxon>Metazoa</taxon>
        <taxon>Ecdysozoa</taxon>
        <taxon>Nematoda</taxon>
        <taxon>Chromadorea</taxon>
        <taxon>Rhabditida</taxon>
        <taxon>Tylenchina</taxon>
        <taxon>Tylenchomorpha</taxon>
        <taxon>Tylenchoidea</taxon>
        <taxon>Heteroderidae</taxon>
        <taxon>Heteroderinae</taxon>
        <taxon>Globodera</taxon>
    </lineage>
</organism>
<dbReference type="AlphaFoldDB" id="A0A914HZV8"/>
<evidence type="ECO:0000313" key="3">
    <source>
        <dbReference type="WBParaSite" id="Gr19_v10_g6196.t1"/>
    </source>
</evidence>
<evidence type="ECO:0000313" key="2">
    <source>
        <dbReference type="Proteomes" id="UP000887572"/>
    </source>
</evidence>
<reference evidence="3" key="1">
    <citation type="submission" date="2022-11" db="UniProtKB">
        <authorList>
            <consortium name="WormBaseParasite"/>
        </authorList>
    </citation>
    <scope>IDENTIFICATION</scope>
</reference>
<sequence>MTSPAKKQQKKRIHRFGDAQRRKSVRIARRRRTINVSNDVWLDVFRFVGRARLGEKVALLSVRFDALVDKFNEGTKFSIGQLEIQRASSGRKAAAIKKRVGRKLVPQPFPQTQPPDSIIGFTQINISYIDNNVVSFLLHRIKHLFNTDITLWLNIGSDQGRCWSVIKTLFWDLMANNCTSMLIDGTSVDVLRTFISPTVFRDCAKLRSIEIFANDLLPDSPADDQKAFLNAIIPVNYIVAIVDLALGDDEPFELENGQTGERLTYRQVGDVCLLTRSPVRRETQNWAQWEEEAADWQKTRGKIVEFWISDRDLAFV</sequence>
<dbReference type="Proteomes" id="UP000887572">
    <property type="component" value="Unplaced"/>
</dbReference>
<name>A0A914HZV8_GLORO</name>
<dbReference type="WBParaSite" id="Gr19_v10_g6196.t1">
    <property type="protein sequence ID" value="Gr19_v10_g6196.t1"/>
    <property type="gene ID" value="Gr19_v10_g6196"/>
</dbReference>
<proteinExistence type="predicted"/>
<feature type="region of interest" description="Disordered" evidence="1">
    <location>
        <begin position="1"/>
        <end position="24"/>
    </location>
</feature>
<evidence type="ECO:0000256" key="1">
    <source>
        <dbReference type="SAM" id="MobiDB-lite"/>
    </source>
</evidence>
<accession>A0A914HZV8</accession>
<protein>
    <submittedName>
        <fullName evidence="3">Uncharacterized protein</fullName>
    </submittedName>
</protein>